<sequence>MEATFPTYQATDSPAFPLTTRQTSGLIADIPTQIILTEYLDKRFLIITQVGKIGSLHLTSIDTPTIPQLTPSPLPPPLPHTTTRTLLGPRDDTLSHVYASHIAAKTAAAHPGDDRPMLLGLALDRRVASIDEEGDEKGVQLRKVVWEGVLKLLEKIGLW</sequence>
<dbReference type="PANTHER" id="PTHR31051:SF1">
    <property type="entry name" value="PROTEASOME ASSEMBLY CHAPERONE 3"/>
    <property type="match status" value="1"/>
</dbReference>
<reference evidence="1" key="1">
    <citation type="submission" date="2020-05" db="EMBL/GenBank/DDBJ databases">
        <title>Phylogenomic resolution of chytrid fungi.</title>
        <authorList>
            <person name="Stajich J.E."/>
            <person name="Amses K."/>
            <person name="Simmons R."/>
            <person name="Seto K."/>
            <person name="Myers J."/>
            <person name="Bonds A."/>
            <person name="Quandt C.A."/>
            <person name="Barry K."/>
            <person name="Liu P."/>
            <person name="Grigoriev I."/>
            <person name="Longcore J.E."/>
            <person name="James T.Y."/>
        </authorList>
    </citation>
    <scope>NUCLEOTIDE SEQUENCE</scope>
    <source>
        <strain evidence="1">JEL0318</strain>
    </source>
</reference>
<dbReference type="PANTHER" id="PTHR31051">
    <property type="entry name" value="PROTEASOME ASSEMBLY CHAPERONE 3"/>
    <property type="match status" value="1"/>
</dbReference>
<proteinExistence type="predicted"/>
<name>A0AAD5SN61_9FUNG</name>
<dbReference type="GO" id="GO:0043248">
    <property type="term" value="P:proteasome assembly"/>
    <property type="evidence" value="ECO:0007669"/>
    <property type="project" value="InterPro"/>
</dbReference>
<keyword evidence="2" id="KW-1185">Reference proteome</keyword>
<evidence type="ECO:0000313" key="1">
    <source>
        <dbReference type="EMBL" id="KAJ3057264.1"/>
    </source>
</evidence>
<protein>
    <recommendedName>
        <fullName evidence="3">Proteasome assembly chaperone 3</fullName>
    </recommendedName>
</protein>
<dbReference type="Gene3D" id="3.30.230.90">
    <property type="match status" value="1"/>
</dbReference>
<dbReference type="InterPro" id="IPR018788">
    <property type="entry name" value="Proteasome_assmbl_chp_3"/>
</dbReference>
<evidence type="ECO:0008006" key="3">
    <source>
        <dbReference type="Google" id="ProtNLM"/>
    </source>
</evidence>
<evidence type="ECO:0000313" key="2">
    <source>
        <dbReference type="Proteomes" id="UP001212841"/>
    </source>
</evidence>
<comment type="caution">
    <text evidence="1">The sequence shown here is derived from an EMBL/GenBank/DDBJ whole genome shotgun (WGS) entry which is preliminary data.</text>
</comment>
<dbReference type="Proteomes" id="UP001212841">
    <property type="component" value="Unassembled WGS sequence"/>
</dbReference>
<accession>A0AAD5SN61</accession>
<organism evidence="1 2">
    <name type="scientific">Rhizophlyctis rosea</name>
    <dbReference type="NCBI Taxonomy" id="64517"/>
    <lineage>
        <taxon>Eukaryota</taxon>
        <taxon>Fungi</taxon>
        <taxon>Fungi incertae sedis</taxon>
        <taxon>Chytridiomycota</taxon>
        <taxon>Chytridiomycota incertae sedis</taxon>
        <taxon>Chytridiomycetes</taxon>
        <taxon>Rhizophlyctidales</taxon>
        <taxon>Rhizophlyctidaceae</taxon>
        <taxon>Rhizophlyctis</taxon>
    </lineage>
</organism>
<dbReference type="AlphaFoldDB" id="A0AAD5SN61"/>
<gene>
    <name evidence="1" type="ORF">HK097_009923</name>
</gene>
<dbReference type="InterPro" id="IPR053720">
    <property type="entry name" value="Psm_Assembly_Chaperone"/>
</dbReference>
<dbReference type="EMBL" id="JADGJD010000007">
    <property type="protein sequence ID" value="KAJ3057264.1"/>
    <property type="molecule type" value="Genomic_DNA"/>
</dbReference>
<dbReference type="Pfam" id="PF10178">
    <property type="entry name" value="PAC3"/>
    <property type="match status" value="1"/>
</dbReference>